<reference evidence="3" key="1">
    <citation type="submission" date="2020-07" db="EMBL/GenBank/DDBJ databases">
        <authorList>
            <person name="Tarantini F.S."/>
            <person name="Hong K.W."/>
            <person name="Chan K.G."/>
        </authorList>
    </citation>
    <scope>NUCLEOTIDE SEQUENCE</scope>
    <source>
        <strain evidence="3">32-07</strain>
    </source>
</reference>
<accession>A0ABX8QPT0</accession>
<evidence type="ECO:0000313" key="4">
    <source>
        <dbReference type="Proteomes" id="UP001049518"/>
    </source>
</evidence>
<dbReference type="Proteomes" id="UP001049518">
    <property type="component" value="Chromosome"/>
</dbReference>
<proteinExistence type="predicted"/>
<keyword evidence="1" id="KW-1133">Transmembrane helix</keyword>
<keyword evidence="1" id="KW-0812">Transmembrane</keyword>
<feature type="transmembrane region" description="Helical" evidence="1">
    <location>
        <begin position="114"/>
        <end position="132"/>
    </location>
</feature>
<evidence type="ECO:0000259" key="2">
    <source>
        <dbReference type="Pfam" id="PF20530"/>
    </source>
</evidence>
<sequence length="373" mass="41790">MAGEIEPLSDQDRAEIAAGLRRAYHASLRHWPRRVIWVESPQGMRPYHSWGGRQRALTARDRIRALCWRALSILASTLCLYLVFLPFAAIVYVALRTGEPQVGLLGASLAKLSWLEALYVYSGLFLFVWLCCGSPMVTADGGYSEFPFTFNDQVKLHTPRKAQIEKPPYPFSTAVLTSANNGDIKGLQDCLFYGGPGRAFACATFRDLAIVVEPPSVMHTETLPDGTTRPHRDDGPALQWPGGEDYFFLHGTLVPKELFDGEWGLQQFSTTRNSELRRLAIERMGWETFISRTGLEPLAESDDPANPGALLRLYDIPNADARLLVMRNGSPDRSGAHREYAEPVPPHLDDPVEAAAWQYGCPVEVYRRLERRT</sequence>
<keyword evidence="1" id="KW-0472">Membrane</keyword>
<organism evidence="3 4">
    <name type="scientific">Actinomadura graeca</name>
    <dbReference type="NCBI Taxonomy" id="2750812"/>
    <lineage>
        <taxon>Bacteria</taxon>
        <taxon>Bacillati</taxon>
        <taxon>Actinomycetota</taxon>
        <taxon>Actinomycetes</taxon>
        <taxon>Streptosporangiales</taxon>
        <taxon>Thermomonosporaceae</taxon>
        <taxon>Actinomadura</taxon>
    </lineage>
</organism>
<gene>
    <name evidence="3" type="ORF">AGRA3207_001575</name>
</gene>
<dbReference type="EMBL" id="CP059572">
    <property type="protein sequence ID" value="QXJ20800.1"/>
    <property type="molecule type" value="Genomic_DNA"/>
</dbReference>
<dbReference type="InterPro" id="IPR046633">
    <property type="entry name" value="DUF6745"/>
</dbReference>
<evidence type="ECO:0000256" key="1">
    <source>
        <dbReference type="SAM" id="Phobius"/>
    </source>
</evidence>
<feature type="transmembrane region" description="Helical" evidence="1">
    <location>
        <begin position="70"/>
        <end position="94"/>
    </location>
</feature>
<dbReference type="Pfam" id="PF20530">
    <property type="entry name" value="DUF6745"/>
    <property type="match status" value="1"/>
</dbReference>
<evidence type="ECO:0000313" key="3">
    <source>
        <dbReference type="EMBL" id="QXJ20800.1"/>
    </source>
</evidence>
<keyword evidence="4" id="KW-1185">Reference proteome</keyword>
<protein>
    <recommendedName>
        <fullName evidence="2">DUF6745 domain-containing protein</fullName>
    </recommendedName>
</protein>
<name>A0ABX8QPT0_9ACTN</name>
<dbReference type="RefSeq" id="WP_231333905.1">
    <property type="nucleotide sequence ID" value="NZ_CP059572.1"/>
</dbReference>
<feature type="domain" description="DUF6745" evidence="2">
    <location>
        <begin position="204"/>
        <end position="368"/>
    </location>
</feature>